<reference evidence="2" key="1">
    <citation type="submission" date="2018-05" db="EMBL/GenBank/DDBJ databases">
        <authorList>
            <person name="Li X."/>
        </authorList>
    </citation>
    <scope>NUCLEOTIDE SEQUENCE [LARGE SCALE GENOMIC DNA]</scope>
    <source>
        <strain evidence="2">YIM 73061</strain>
    </source>
</reference>
<gene>
    <name evidence="1" type="ORF">DJ018_07625</name>
</gene>
<dbReference type="Proteomes" id="UP000249725">
    <property type="component" value="Unassembled WGS sequence"/>
</dbReference>
<organism evidence="1 2">
    <name type="scientific">Phenylobacterium deserti</name>
    <dbReference type="NCBI Taxonomy" id="1914756"/>
    <lineage>
        <taxon>Bacteria</taxon>
        <taxon>Pseudomonadati</taxon>
        <taxon>Pseudomonadota</taxon>
        <taxon>Alphaproteobacteria</taxon>
        <taxon>Caulobacterales</taxon>
        <taxon>Caulobacteraceae</taxon>
        <taxon>Phenylobacterium</taxon>
    </lineage>
</organism>
<protein>
    <submittedName>
        <fullName evidence="1">Uncharacterized protein</fullName>
    </submittedName>
</protein>
<sequence>MQETSFAALVLEPRSTNRKDFRQMAHDDDALAAAFAEELTVVARRWREVEATPCTPRAGSLRDEILAELDPDQLRSAVALLQRLRDRLGADPFS</sequence>
<name>A0A328AS53_9CAUL</name>
<dbReference type="EMBL" id="QFYR01000001">
    <property type="protein sequence ID" value="RAK57780.1"/>
    <property type="molecule type" value="Genomic_DNA"/>
</dbReference>
<evidence type="ECO:0000313" key="1">
    <source>
        <dbReference type="EMBL" id="RAK57780.1"/>
    </source>
</evidence>
<accession>A0A328AS53</accession>
<dbReference type="RefSeq" id="WP_111514231.1">
    <property type="nucleotide sequence ID" value="NZ_QFYR01000001.1"/>
</dbReference>
<evidence type="ECO:0000313" key="2">
    <source>
        <dbReference type="Proteomes" id="UP000249725"/>
    </source>
</evidence>
<comment type="caution">
    <text evidence="1">The sequence shown here is derived from an EMBL/GenBank/DDBJ whole genome shotgun (WGS) entry which is preliminary data.</text>
</comment>
<dbReference type="AlphaFoldDB" id="A0A328AS53"/>
<keyword evidence="2" id="KW-1185">Reference proteome</keyword>
<proteinExistence type="predicted"/>